<dbReference type="EMBL" id="CAJEWD010000008">
    <property type="protein sequence ID" value="CAD2078781.1"/>
    <property type="molecule type" value="Genomic_DNA"/>
</dbReference>
<proteinExistence type="predicted"/>
<name>A0A6V7RKQ7_9STAP</name>
<evidence type="ECO:0000313" key="4">
    <source>
        <dbReference type="Proteomes" id="UP000589351"/>
    </source>
</evidence>
<feature type="domain" description="SCP" evidence="1">
    <location>
        <begin position="211"/>
        <end position="318"/>
    </location>
</feature>
<dbReference type="PANTHER" id="PTHR31157:SF1">
    <property type="entry name" value="SCP DOMAIN-CONTAINING PROTEIN"/>
    <property type="match status" value="1"/>
</dbReference>
<feature type="domain" description="CAP-associated" evidence="2">
    <location>
        <begin position="62"/>
        <end position="192"/>
    </location>
</feature>
<dbReference type="Proteomes" id="UP000589351">
    <property type="component" value="Unassembled WGS sequence"/>
</dbReference>
<dbReference type="Pfam" id="PF00188">
    <property type="entry name" value="CAP"/>
    <property type="match status" value="1"/>
</dbReference>
<dbReference type="Gene3D" id="3.40.33.10">
    <property type="entry name" value="CAP"/>
    <property type="match status" value="1"/>
</dbReference>
<gene>
    <name evidence="3" type="ORF">JEODO184_01483</name>
</gene>
<evidence type="ECO:0000313" key="3">
    <source>
        <dbReference type="EMBL" id="CAD2078781.1"/>
    </source>
</evidence>
<organism evidence="3 4">
    <name type="scientific">Jeotgalicoccus meleagridis</name>
    <dbReference type="NCBI Taxonomy" id="2759181"/>
    <lineage>
        <taxon>Bacteria</taxon>
        <taxon>Bacillati</taxon>
        <taxon>Bacillota</taxon>
        <taxon>Bacilli</taxon>
        <taxon>Bacillales</taxon>
        <taxon>Staphylococcaceae</taxon>
        <taxon>Jeotgalicoccus</taxon>
    </lineage>
</organism>
<dbReference type="InterPro" id="IPR014044">
    <property type="entry name" value="CAP_dom"/>
</dbReference>
<dbReference type="RefSeq" id="WP_185125959.1">
    <property type="nucleotide sequence ID" value="NZ_CAJEWD010000008.1"/>
</dbReference>
<accession>A0A6V7RKQ7</accession>
<keyword evidence="4" id="KW-1185">Reference proteome</keyword>
<evidence type="ECO:0000259" key="1">
    <source>
        <dbReference type="Pfam" id="PF00188"/>
    </source>
</evidence>
<dbReference type="CDD" id="cd05379">
    <property type="entry name" value="CAP_bacterial"/>
    <property type="match status" value="1"/>
</dbReference>
<protein>
    <submittedName>
        <fullName evidence="3">Cysteine-rich secretory protein family protein</fullName>
    </submittedName>
</protein>
<sequence length="329" mass="38293">MIKRIIALTILYIAMLFIVPIIQSYDFKNGMNEDYFSHWFESNFIPNYDTSKIEQVYSSQETKVDYTLGESMDKDALMVIGSEYEGDFVIMNQPAAFHMILVRDGVITGGYTNSPDVSFGMMSIDGMDRSEARKTYGEPVDYVRKQWKRLNVEHEEFDVFDVGDHYVYFFYDIHENDKVNGMLVLHKDELIEIESLYNHPSIEENEIMHYYLLNSARISYGYHPLERVSEIDDVARKHSQDMASRHFFDHENPDGSGLKERLMAQDVDFSFAGENIATGHTSPIFAHHSLLNSPSHRVNILNENFSYIGIGISYDEEYVPYYTENFLER</sequence>
<comment type="caution">
    <text evidence="3">The sequence shown here is derived from an EMBL/GenBank/DDBJ whole genome shotgun (WGS) entry which is preliminary data.</text>
</comment>
<reference evidence="3 4" key="1">
    <citation type="submission" date="2020-07" db="EMBL/GenBank/DDBJ databases">
        <authorList>
            <person name="Criscuolo A."/>
        </authorList>
    </citation>
    <scope>NUCLEOTIDE SEQUENCE [LARGE SCALE GENOMIC DNA]</scope>
    <source>
        <strain evidence="3">CIP111649</strain>
    </source>
</reference>
<dbReference type="InterPro" id="IPR035940">
    <property type="entry name" value="CAP_sf"/>
</dbReference>
<evidence type="ECO:0000259" key="2">
    <source>
        <dbReference type="Pfam" id="PF14504"/>
    </source>
</evidence>
<dbReference type="InterPro" id="IPR029410">
    <property type="entry name" value="CAP_assoc"/>
</dbReference>
<dbReference type="SUPFAM" id="SSF55797">
    <property type="entry name" value="PR-1-like"/>
    <property type="match status" value="1"/>
</dbReference>
<dbReference type="Pfam" id="PF14504">
    <property type="entry name" value="CAP_assoc_N"/>
    <property type="match status" value="1"/>
</dbReference>
<dbReference type="AlphaFoldDB" id="A0A6V7RKQ7"/>
<dbReference type="PANTHER" id="PTHR31157">
    <property type="entry name" value="SCP DOMAIN-CONTAINING PROTEIN"/>
    <property type="match status" value="1"/>
</dbReference>